<accession>A0A8S3V7C7</accession>
<gene>
    <name evidence="2" type="ORF">MEDL_61449</name>
</gene>
<keyword evidence="3" id="KW-1185">Reference proteome</keyword>
<dbReference type="InterPro" id="IPR001304">
    <property type="entry name" value="C-type_lectin-like"/>
</dbReference>
<reference evidence="2" key="1">
    <citation type="submission" date="2021-03" db="EMBL/GenBank/DDBJ databases">
        <authorList>
            <person name="Bekaert M."/>
        </authorList>
    </citation>
    <scope>NUCLEOTIDE SEQUENCE</scope>
</reference>
<dbReference type="InterPro" id="IPR050111">
    <property type="entry name" value="C-type_lectin/snaclec_domain"/>
</dbReference>
<feature type="domain" description="C-type lectin" evidence="1">
    <location>
        <begin position="90"/>
        <end position="213"/>
    </location>
</feature>
<organism evidence="2 3">
    <name type="scientific">Mytilus edulis</name>
    <name type="common">Blue mussel</name>
    <dbReference type="NCBI Taxonomy" id="6550"/>
    <lineage>
        <taxon>Eukaryota</taxon>
        <taxon>Metazoa</taxon>
        <taxon>Spiralia</taxon>
        <taxon>Lophotrochozoa</taxon>
        <taxon>Mollusca</taxon>
        <taxon>Bivalvia</taxon>
        <taxon>Autobranchia</taxon>
        <taxon>Pteriomorphia</taxon>
        <taxon>Mytilida</taxon>
        <taxon>Mytiloidea</taxon>
        <taxon>Mytilidae</taxon>
        <taxon>Mytilinae</taxon>
        <taxon>Mytilus</taxon>
    </lineage>
</organism>
<evidence type="ECO:0000313" key="2">
    <source>
        <dbReference type="EMBL" id="CAG2249678.1"/>
    </source>
</evidence>
<dbReference type="SMART" id="SM00034">
    <property type="entry name" value="CLECT"/>
    <property type="match status" value="1"/>
</dbReference>
<dbReference type="Proteomes" id="UP000683360">
    <property type="component" value="Unassembled WGS sequence"/>
</dbReference>
<dbReference type="AlphaFoldDB" id="A0A8S3V7C7"/>
<sequence length="214" mass="24190">MNKGESWIFKKLPDDIFSTATPEFVFQHASSSLEECAVICSKYSSCNSAYLHQSTCIGLSSLSPDSSHPASVGTYTKQREACQGSKFLEYKDICIMVSDLALSWYEAKQYCEDVGAHLIVLDSERKSNSTYEFIKNYYKGSFNEFYVGASDLAVEGKWEWIVPGASNYFNFHETQPNNYHIKYPTFTADCADIHTDGTLFDDYCGQKQAFICEI</sequence>
<dbReference type="SUPFAM" id="SSF56436">
    <property type="entry name" value="C-type lectin-like"/>
    <property type="match status" value="1"/>
</dbReference>
<protein>
    <recommendedName>
        <fullName evidence="1">C-type lectin domain-containing protein</fullName>
    </recommendedName>
</protein>
<proteinExistence type="predicted"/>
<dbReference type="EMBL" id="CAJPWZ010002980">
    <property type="protein sequence ID" value="CAG2249678.1"/>
    <property type="molecule type" value="Genomic_DNA"/>
</dbReference>
<dbReference type="Pfam" id="PF00059">
    <property type="entry name" value="Lectin_C"/>
    <property type="match status" value="1"/>
</dbReference>
<evidence type="ECO:0000259" key="1">
    <source>
        <dbReference type="PROSITE" id="PS50041"/>
    </source>
</evidence>
<dbReference type="Gene3D" id="3.10.100.10">
    <property type="entry name" value="Mannose-Binding Protein A, subunit A"/>
    <property type="match status" value="1"/>
</dbReference>
<name>A0A8S3V7C7_MYTED</name>
<dbReference type="OrthoDB" id="6120839at2759"/>
<dbReference type="PANTHER" id="PTHR22803">
    <property type="entry name" value="MANNOSE, PHOSPHOLIPASE, LECTIN RECEPTOR RELATED"/>
    <property type="match status" value="1"/>
</dbReference>
<evidence type="ECO:0000313" key="3">
    <source>
        <dbReference type="Proteomes" id="UP000683360"/>
    </source>
</evidence>
<dbReference type="InterPro" id="IPR016187">
    <property type="entry name" value="CTDL_fold"/>
</dbReference>
<dbReference type="PROSITE" id="PS50041">
    <property type="entry name" value="C_TYPE_LECTIN_2"/>
    <property type="match status" value="1"/>
</dbReference>
<comment type="caution">
    <text evidence="2">The sequence shown here is derived from an EMBL/GenBank/DDBJ whole genome shotgun (WGS) entry which is preliminary data.</text>
</comment>
<dbReference type="InterPro" id="IPR016186">
    <property type="entry name" value="C-type_lectin-like/link_sf"/>
</dbReference>